<dbReference type="PATRIC" id="fig|227377.7.peg.394"/>
<dbReference type="Proteomes" id="UP000002671">
    <property type="component" value="Chromosome"/>
</dbReference>
<name>B5QS89_COXBU</name>
<dbReference type="HOGENOM" id="CLU_215772_0_0_6"/>
<dbReference type="EMBL" id="AE016828">
    <property type="protein sequence ID" value="ACI15253.1"/>
    <property type="molecule type" value="Genomic_DNA"/>
</dbReference>
<dbReference type="AlphaFoldDB" id="B5QS89"/>
<dbReference type="STRING" id="227377.CBU_0400a"/>
<dbReference type="KEGG" id="cbu:CBU_0400a"/>
<proteinExistence type="predicted"/>
<keyword evidence="2" id="KW-1185">Reference proteome</keyword>
<sequence>MKSRVGDPIFILGAFLIPGNKDFGFRVKMQQRGQAFDYPGCALDLELPK</sequence>
<dbReference type="EnsemblBacteria" id="ACI15253">
    <property type="protein sequence ID" value="ACI15253"/>
    <property type="gene ID" value="CBU_0400a"/>
</dbReference>
<dbReference type="RefSeq" id="WP_010957553.1">
    <property type="nucleotide sequence ID" value="NC_002971.4"/>
</dbReference>
<evidence type="ECO:0000313" key="1">
    <source>
        <dbReference type="EMBL" id="ACI15253.1"/>
    </source>
</evidence>
<protein>
    <submittedName>
        <fullName evidence="1">Uncharacterized protein</fullName>
    </submittedName>
</protein>
<evidence type="ECO:0000313" key="2">
    <source>
        <dbReference type="Proteomes" id="UP000002671"/>
    </source>
</evidence>
<reference evidence="1 2" key="2">
    <citation type="journal article" date="2009" name="Infect. Immun.">
        <title>Comparative genomics reveal extensive transposon-mediated genomic plasticity and diversity among potential effector proteins within the genus Coxiella.</title>
        <authorList>
            <person name="Beare P.A."/>
            <person name="Unsworth N."/>
            <person name="Andoh M."/>
            <person name="Voth D.E."/>
            <person name="Omsland A."/>
            <person name="Gilk S.D."/>
            <person name="Williams K.P."/>
            <person name="Sobral B.W."/>
            <person name="Kupko J.J.III."/>
            <person name="Porcella S.F."/>
            <person name="Samuel J.E."/>
            <person name="Heinzen R.A."/>
        </authorList>
    </citation>
    <scope>NUCLEOTIDE SEQUENCE [LARGE SCALE GENOMIC DNA]</scope>
    <source>
        <strain evidence="2">RSA 493 / Nine Mile phase I</strain>
    </source>
</reference>
<gene>
    <name evidence="1" type="ORF">CBU_0400a</name>
</gene>
<dbReference type="GeneID" id="7065945"/>
<organism evidence="1 2">
    <name type="scientific">Coxiella burnetii (strain RSA 493 / Nine Mile phase I)</name>
    <dbReference type="NCBI Taxonomy" id="227377"/>
    <lineage>
        <taxon>Bacteria</taxon>
        <taxon>Pseudomonadati</taxon>
        <taxon>Pseudomonadota</taxon>
        <taxon>Gammaproteobacteria</taxon>
        <taxon>Legionellales</taxon>
        <taxon>Coxiellaceae</taxon>
        <taxon>Coxiella</taxon>
    </lineage>
</organism>
<accession>B5QS89</accession>
<dbReference type="RefSeq" id="YP_002332962.1">
    <property type="nucleotide sequence ID" value="NC_002971.4"/>
</dbReference>
<reference evidence="1 2" key="1">
    <citation type="journal article" date="2003" name="Proc. Natl. Acad. Sci. U.S.A.">
        <title>Complete genome sequence of the Q-fever pathogen, Coxiella burnetii.</title>
        <authorList>
            <person name="Seshadri R."/>
            <person name="Paulsen I.T."/>
            <person name="Eisen J.A."/>
            <person name="Read T.D."/>
            <person name="Nelson K.E."/>
            <person name="Nelson W.C."/>
            <person name="Ward N.L."/>
            <person name="Tettelin H."/>
            <person name="Davidsen T.M."/>
            <person name="Beanan M.J."/>
            <person name="Deboy R.T."/>
            <person name="Daugherty S.C."/>
            <person name="Brinkac L.M."/>
            <person name="Madupu R."/>
            <person name="Dodson R.J."/>
            <person name="Khouri H.M."/>
            <person name="Lee K.H."/>
            <person name="Carty H.A."/>
            <person name="Scanlan D."/>
            <person name="Heinzen R.A."/>
            <person name="Thompson H.A."/>
            <person name="Samuel J.E."/>
            <person name="Fraser C.M."/>
            <person name="Heidelberg J.F."/>
        </authorList>
    </citation>
    <scope>NUCLEOTIDE SEQUENCE [LARGE SCALE GENOMIC DNA]</scope>
    <source>
        <strain evidence="2">RSA 493 / Nine Mile phase I</strain>
    </source>
</reference>